<proteinExistence type="inferred from homology"/>
<keyword evidence="4" id="KW-1185">Reference proteome</keyword>
<accession>A0A9W6GEV8</accession>
<organism evidence="3 4">
    <name type="scientific">Thermodesulfovibrio yellowstonii</name>
    <dbReference type="NCBI Taxonomy" id="28262"/>
    <lineage>
        <taxon>Bacteria</taxon>
        <taxon>Pseudomonadati</taxon>
        <taxon>Nitrospirota</taxon>
        <taxon>Thermodesulfovibrionia</taxon>
        <taxon>Thermodesulfovibrionales</taxon>
        <taxon>Thermodesulfovibrionaceae</taxon>
        <taxon>Thermodesulfovibrio</taxon>
    </lineage>
</organism>
<dbReference type="Gene3D" id="3.30.450.20">
    <property type="entry name" value="PAS domain"/>
    <property type="match status" value="1"/>
</dbReference>
<dbReference type="Pfam" id="PF00982">
    <property type="entry name" value="Glyco_transf_20"/>
    <property type="match status" value="1"/>
</dbReference>
<evidence type="ECO:0000256" key="1">
    <source>
        <dbReference type="ARBA" id="ARBA00008799"/>
    </source>
</evidence>
<dbReference type="CDD" id="cd03788">
    <property type="entry name" value="GT20_TPS"/>
    <property type="match status" value="1"/>
</dbReference>
<reference evidence="3" key="1">
    <citation type="submission" date="2022-12" db="EMBL/GenBank/DDBJ databases">
        <title>Reference genome sequencing for broad-spectrum identification of bacterial and archaeal isolates by mass spectrometry.</title>
        <authorList>
            <person name="Sekiguchi Y."/>
            <person name="Tourlousse D.M."/>
        </authorList>
    </citation>
    <scope>NUCLEOTIDE SEQUENCE</scope>
    <source>
        <strain evidence="3">TSL-P1</strain>
    </source>
</reference>
<keyword evidence="2" id="KW-0472">Membrane</keyword>
<evidence type="ECO:0000313" key="4">
    <source>
        <dbReference type="Proteomes" id="UP001144297"/>
    </source>
</evidence>
<dbReference type="AlphaFoldDB" id="A0A9W6GEV8"/>
<comment type="caution">
    <text evidence="3">The sequence shown here is derived from an EMBL/GenBank/DDBJ whole genome shotgun (WGS) entry which is preliminary data.</text>
</comment>
<gene>
    <name evidence="3" type="primary">otsA</name>
    <name evidence="3" type="ORF">TISLANDTSLP1_03090</name>
</gene>
<dbReference type="PANTHER" id="PTHR10788:SF106">
    <property type="entry name" value="BCDNA.GH08860"/>
    <property type="match status" value="1"/>
</dbReference>
<sequence length="745" mass="85986">MKLTFRLILSLFIGITLVVVIFSLIQINDEKKQLQADIERRSIILAESLRESVGTLIETAQIDRLNRLVEKFGNRERLKGVAVFDSSGNIISSDSFIKSHISKTPVEVVNVLAEKKPKSNFIKIEKEKFYIYVVPIISDSYEEKPLIGALALFQDASYIDIRLKEMWKQNMLRLLALTISIVAISLLVIKWNLTGPVARMAEWLKELRTGKIKNPPSDVPLKGDVLAPLVNEVTNLIKTLSMIKAKAEEEERFKAVTDSMWTAERLKEFIEMELGDKKLFLLSNREPYMHIRDGENIKCVVPAGGLVTALDPVMKACDGVWIAHGAGDADKEMVDTEDKIRVPPEKPSYTLKRVWLTKEEEKKYYYGFSNEGLWPLCHITYVRPVFRKDDWIEYQKVNEKFANALLDEIKYEDSPLVLVQDYHLALVPLLIKQKRPDAKIALFWHIPWPNPEVFGICPWAREILIGMLGADLIGFHIQFYCNNFLDTVDRFLESKIDWEHFSIERGGKITTVKPFPISVSVEDFSYPIENKSELKLKLLKELGIKTEYIGVGVDRIDYTKGILERFLGIERFLEKYPQFIGKFSFIQFGSPSRTHIKQYREIMDAVEEVADRINWKFQSNNYKPIIFLKGYHSHSKIIPFYKIADLCMVTSLHDGMNLVAKEFIASRDDEKGVLILSQFAGASRELKDAVIINPYDIESIADAIYEALTMDEEEKTERMRKMRSFIQERNIYRWTRDLIASLVRL</sequence>
<dbReference type="InterPro" id="IPR001830">
    <property type="entry name" value="Glyco_trans_20"/>
</dbReference>
<evidence type="ECO:0000313" key="3">
    <source>
        <dbReference type="EMBL" id="GLI52616.1"/>
    </source>
</evidence>
<dbReference type="GO" id="GO:0005829">
    <property type="term" value="C:cytosol"/>
    <property type="evidence" value="ECO:0007669"/>
    <property type="project" value="TreeGrafter"/>
</dbReference>
<dbReference type="EMBL" id="BSDX01000001">
    <property type="protein sequence ID" value="GLI52616.1"/>
    <property type="molecule type" value="Genomic_DNA"/>
</dbReference>
<dbReference type="GO" id="GO:0004805">
    <property type="term" value="F:trehalose-phosphatase activity"/>
    <property type="evidence" value="ECO:0007669"/>
    <property type="project" value="TreeGrafter"/>
</dbReference>
<feature type="transmembrane region" description="Helical" evidence="2">
    <location>
        <begin position="171"/>
        <end position="191"/>
    </location>
</feature>
<evidence type="ECO:0000256" key="2">
    <source>
        <dbReference type="SAM" id="Phobius"/>
    </source>
</evidence>
<dbReference type="Proteomes" id="UP001144297">
    <property type="component" value="Unassembled WGS sequence"/>
</dbReference>
<feature type="transmembrane region" description="Helical" evidence="2">
    <location>
        <begin position="6"/>
        <end position="25"/>
    </location>
</feature>
<dbReference type="Gene3D" id="3.40.50.2000">
    <property type="entry name" value="Glycogen Phosphorylase B"/>
    <property type="match status" value="2"/>
</dbReference>
<comment type="similarity">
    <text evidence="1">Belongs to the glycosyltransferase 20 family.</text>
</comment>
<name>A0A9W6GEV8_9BACT</name>
<dbReference type="GO" id="GO:0005992">
    <property type="term" value="P:trehalose biosynthetic process"/>
    <property type="evidence" value="ECO:0007669"/>
    <property type="project" value="InterPro"/>
</dbReference>
<dbReference type="SUPFAM" id="SSF53756">
    <property type="entry name" value="UDP-Glycosyltransferase/glycogen phosphorylase"/>
    <property type="match status" value="1"/>
</dbReference>
<keyword evidence="2" id="KW-1133">Transmembrane helix</keyword>
<keyword evidence="2" id="KW-0812">Transmembrane</keyword>
<dbReference type="GO" id="GO:0003825">
    <property type="term" value="F:alpha,alpha-trehalose-phosphate synthase (UDP-forming) activity"/>
    <property type="evidence" value="ECO:0007669"/>
    <property type="project" value="TreeGrafter"/>
</dbReference>
<dbReference type="PANTHER" id="PTHR10788">
    <property type="entry name" value="TREHALOSE-6-PHOSPHATE SYNTHASE"/>
    <property type="match status" value="1"/>
</dbReference>
<protein>
    <submittedName>
        <fullName evidence="3">Trehalose-6-phosphate synthase</fullName>
    </submittedName>
</protein>